<evidence type="ECO:0000256" key="1">
    <source>
        <dbReference type="ARBA" id="ARBA00023157"/>
    </source>
</evidence>
<keyword evidence="2" id="KW-0768">Sushi</keyword>
<keyword evidence="5" id="KW-1185">Reference proteome</keyword>
<protein>
    <submittedName>
        <fullName evidence="4">(African queen) hypothetical protein</fullName>
    </submittedName>
</protein>
<accession>A0A8J2W9T3</accession>
<evidence type="ECO:0000313" key="5">
    <source>
        <dbReference type="Proteomes" id="UP000789524"/>
    </source>
</evidence>
<dbReference type="OrthoDB" id="406096at2759"/>
<comment type="caution">
    <text evidence="4">The sequence shown here is derived from an EMBL/GenBank/DDBJ whole genome shotgun (WGS) entry which is preliminary data.</text>
</comment>
<reference evidence="4" key="1">
    <citation type="submission" date="2021-09" db="EMBL/GenBank/DDBJ databases">
        <authorList>
            <person name="Martin H S."/>
        </authorList>
    </citation>
    <scope>NUCLEOTIDE SEQUENCE</scope>
</reference>
<dbReference type="EMBL" id="CAKASE010000080">
    <property type="protein sequence ID" value="CAG9581310.1"/>
    <property type="molecule type" value="Genomic_DNA"/>
</dbReference>
<sequence>MYFNLKDFFRIHYLPDKNLDEENSFTTFNTQNRRSAKDKQVFEGHDYNDYSSGYSKLWPPYFTRSETASAKEKVALKVHRPHEDPKLFYQSQSYLKEINNQNLENEVASIYPGREVIWADENHSIPKNLLRSGELNHISSSSSIPCIRCPHDRTLIAKKGVDRVVLQAPKLTACSGSKAPNNIRFVRMYGSKFGTLIQQGSHVILGRIMHKNKTLQLCKMQVHVIIQTCPTPRYLISHCDENTNICTFKCRVESLELEGKTELSCGEDLQWQGNLPVCRARNWCHPPIPADKGKISCRGATPGKNIGLVEGSRCRVRCPQGWHWDKAVAVCRRGEWTNVLRCLPKRKTIL</sequence>
<proteinExistence type="predicted"/>
<evidence type="ECO:0000259" key="3">
    <source>
        <dbReference type="PROSITE" id="PS50923"/>
    </source>
</evidence>
<organism evidence="4 5">
    <name type="scientific">Danaus chrysippus</name>
    <name type="common">African queen</name>
    <dbReference type="NCBI Taxonomy" id="151541"/>
    <lineage>
        <taxon>Eukaryota</taxon>
        <taxon>Metazoa</taxon>
        <taxon>Ecdysozoa</taxon>
        <taxon>Arthropoda</taxon>
        <taxon>Hexapoda</taxon>
        <taxon>Insecta</taxon>
        <taxon>Pterygota</taxon>
        <taxon>Neoptera</taxon>
        <taxon>Endopterygota</taxon>
        <taxon>Lepidoptera</taxon>
        <taxon>Glossata</taxon>
        <taxon>Ditrysia</taxon>
        <taxon>Papilionoidea</taxon>
        <taxon>Nymphalidae</taxon>
        <taxon>Danainae</taxon>
        <taxon>Danaini</taxon>
        <taxon>Danaina</taxon>
        <taxon>Danaus</taxon>
        <taxon>Anosia</taxon>
    </lineage>
</organism>
<dbReference type="InterPro" id="IPR000436">
    <property type="entry name" value="Sushi_SCR_CCP_dom"/>
</dbReference>
<gene>
    <name evidence="4" type="ORF">DCHRY22_LOCUS13942</name>
</gene>
<dbReference type="AlphaFoldDB" id="A0A8J2W9T3"/>
<keyword evidence="1" id="KW-1015">Disulfide bond</keyword>
<name>A0A8J2W9T3_9NEOP</name>
<dbReference type="Proteomes" id="UP000789524">
    <property type="component" value="Unassembled WGS sequence"/>
</dbReference>
<evidence type="ECO:0000313" key="4">
    <source>
        <dbReference type="EMBL" id="CAG9581310.1"/>
    </source>
</evidence>
<evidence type="ECO:0000256" key="2">
    <source>
        <dbReference type="PROSITE-ProRule" id="PRU00302"/>
    </source>
</evidence>
<feature type="domain" description="Sushi" evidence="3">
    <location>
        <begin position="227"/>
        <end position="280"/>
    </location>
</feature>
<comment type="caution">
    <text evidence="2">Lacks conserved residue(s) required for the propagation of feature annotation.</text>
</comment>
<dbReference type="PROSITE" id="PS50923">
    <property type="entry name" value="SUSHI"/>
    <property type="match status" value="1"/>
</dbReference>